<dbReference type="PANTHER" id="PTHR43763">
    <property type="entry name" value="XAA-PRO AMINOPEPTIDASE 1"/>
    <property type="match status" value="1"/>
</dbReference>
<evidence type="ECO:0000256" key="4">
    <source>
        <dbReference type="ARBA" id="ARBA00023211"/>
    </source>
</evidence>
<comment type="caution">
    <text evidence="8">The sequence shown here is derived from an EMBL/GenBank/DDBJ whole genome shotgun (WGS) entry which is preliminary data.</text>
</comment>
<keyword evidence="4" id="KW-0464">Manganese</keyword>
<evidence type="ECO:0000259" key="6">
    <source>
        <dbReference type="Pfam" id="PF01321"/>
    </source>
</evidence>
<dbReference type="RefSeq" id="WP_154554073.1">
    <property type="nucleotide sequence ID" value="NZ_JBJESO010000029.1"/>
</dbReference>
<dbReference type="InterPro" id="IPR000994">
    <property type="entry name" value="Pept_M24"/>
</dbReference>
<comment type="similarity">
    <text evidence="1">Belongs to the peptidase M24B family.</text>
</comment>
<dbReference type="Gene3D" id="3.90.230.10">
    <property type="entry name" value="Creatinase/methionine aminopeptidase superfamily"/>
    <property type="match status" value="1"/>
</dbReference>
<dbReference type="Pfam" id="PF00557">
    <property type="entry name" value="Peptidase_M24"/>
    <property type="match status" value="1"/>
</dbReference>
<keyword evidence="8" id="KW-0645">Protease</keyword>
<dbReference type="InterPro" id="IPR033740">
    <property type="entry name" value="Pept_M24B"/>
</dbReference>
<dbReference type="InterPro" id="IPR036005">
    <property type="entry name" value="Creatinase/aminopeptidase-like"/>
</dbReference>
<dbReference type="Pfam" id="PF01321">
    <property type="entry name" value="Creatinase_N"/>
    <property type="match status" value="1"/>
</dbReference>
<dbReference type="EMBL" id="VUNA01000006">
    <property type="protein sequence ID" value="MST70506.1"/>
    <property type="molecule type" value="Genomic_DNA"/>
</dbReference>
<organism evidence="8 9">
    <name type="scientific">Mogibacterium kristiansenii</name>
    <dbReference type="NCBI Taxonomy" id="2606708"/>
    <lineage>
        <taxon>Bacteria</taxon>
        <taxon>Bacillati</taxon>
        <taxon>Bacillota</taxon>
        <taxon>Clostridia</taxon>
        <taxon>Peptostreptococcales</taxon>
        <taxon>Anaerovoracaceae</taxon>
        <taxon>Mogibacterium</taxon>
    </lineage>
</organism>
<sequence>MKKEVLELREKMKANGVDVYYVPSGDYHSSEYVNDFFKAREFMSGLTGESGELIVDDEGAYLWTDGRYFLQAERQLAGSEIELMRMAEPGVPTVEEFLIDLAKKKGGYTLGFDGKVVPGYYGEDLQSKLGELGVTIKWDKDLVGEVWTSRPQIQPSEIYELPLTTTGKTATEKIADVRKAMAEKNADYLLVTDLMENAWLLNMRGSDIDYTPVFFSFILLSKDSVNLYVMDGAVKDSLPEDLSFVTVKGYDEIEQDVAALDASKTLWLDSGSANYALCLRIPEGMKTVDEATPIAMMKAVKNETEIKSSLNAHKKDAVAMVKFIKWIKDVAAKTPHQTELSAAEQLRKFRAEEDGFFDLSFETIAGYGPNGSVIHYAPTPETDAEILPEGFLLLDSGGHYTDGTTDITRTIAVGPLTQEMIDDYTYVLKAHLAMHNAVLTPGMNGIDLDAITRAPMRAVGLDFKHGLSHGVGHLLSVHEGPNILRRVPTPITICPGMIMSNEPGVYIDNQFGVRIENEVLMKDDGKGNTINEPITFVPYEREAINPALLTDEELAWVNNYHKMVREVLLPRVDGDLAEFVKAQTEEITK</sequence>
<dbReference type="AlphaFoldDB" id="A0A6N7XKN6"/>
<keyword evidence="3" id="KW-0378">Hydrolase</keyword>
<dbReference type="SUPFAM" id="SSF53092">
    <property type="entry name" value="Creatinase/prolidase N-terminal domain"/>
    <property type="match status" value="1"/>
</dbReference>
<feature type="domain" description="Creatinase N-terminal" evidence="6">
    <location>
        <begin position="7"/>
        <end position="131"/>
    </location>
</feature>
<dbReference type="SUPFAM" id="SSF55920">
    <property type="entry name" value="Creatinase/aminopeptidase"/>
    <property type="match status" value="1"/>
</dbReference>
<dbReference type="InterPro" id="IPR000587">
    <property type="entry name" value="Creatinase_N"/>
</dbReference>
<dbReference type="GO" id="GO:0070006">
    <property type="term" value="F:metalloaminopeptidase activity"/>
    <property type="evidence" value="ECO:0007669"/>
    <property type="project" value="InterPro"/>
</dbReference>
<dbReference type="GO" id="GO:0005737">
    <property type="term" value="C:cytoplasm"/>
    <property type="evidence" value="ECO:0007669"/>
    <property type="project" value="UniProtKB-ARBA"/>
</dbReference>
<evidence type="ECO:0000256" key="3">
    <source>
        <dbReference type="ARBA" id="ARBA00022801"/>
    </source>
</evidence>
<dbReference type="PANTHER" id="PTHR43763:SF6">
    <property type="entry name" value="XAA-PRO AMINOPEPTIDASE 1"/>
    <property type="match status" value="1"/>
</dbReference>
<feature type="domain" description="Peptidase M24 C-terminal" evidence="7">
    <location>
        <begin position="532"/>
        <end position="587"/>
    </location>
</feature>
<feature type="domain" description="Peptidase M24" evidence="5">
    <location>
        <begin position="311"/>
        <end position="522"/>
    </location>
</feature>
<dbReference type="Gene3D" id="3.40.350.10">
    <property type="entry name" value="Creatinase/prolidase N-terminal domain"/>
    <property type="match status" value="2"/>
</dbReference>
<evidence type="ECO:0000256" key="2">
    <source>
        <dbReference type="ARBA" id="ARBA00022723"/>
    </source>
</evidence>
<dbReference type="GO" id="GO:0046872">
    <property type="term" value="F:metal ion binding"/>
    <property type="evidence" value="ECO:0007669"/>
    <property type="project" value="UniProtKB-KW"/>
</dbReference>
<dbReference type="Pfam" id="PF16188">
    <property type="entry name" value="Peptidase_M24_C"/>
    <property type="match status" value="1"/>
</dbReference>
<evidence type="ECO:0000313" key="8">
    <source>
        <dbReference type="EMBL" id="MST70506.1"/>
    </source>
</evidence>
<proteinExistence type="inferred from homology"/>
<keyword evidence="2" id="KW-0479">Metal-binding</keyword>
<name>A0A6N7XKN6_9FIRM</name>
<dbReference type="InterPro" id="IPR029149">
    <property type="entry name" value="Creatin/AminoP/Spt16_N"/>
</dbReference>
<dbReference type="CDD" id="cd01085">
    <property type="entry name" value="APP"/>
    <property type="match status" value="1"/>
</dbReference>
<evidence type="ECO:0000259" key="5">
    <source>
        <dbReference type="Pfam" id="PF00557"/>
    </source>
</evidence>
<dbReference type="InterPro" id="IPR032416">
    <property type="entry name" value="Peptidase_M24_C"/>
</dbReference>
<evidence type="ECO:0000256" key="1">
    <source>
        <dbReference type="ARBA" id="ARBA00008766"/>
    </source>
</evidence>
<dbReference type="FunFam" id="3.90.230.10:FF:000007">
    <property type="entry name" value="Xaa-Pro aminopeptidase P"/>
    <property type="match status" value="1"/>
</dbReference>
<dbReference type="Pfam" id="PF16189">
    <property type="entry name" value="Creatinase_N_2"/>
    <property type="match status" value="1"/>
</dbReference>
<evidence type="ECO:0000259" key="7">
    <source>
        <dbReference type="Pfam" id="PF16188"/>
    </source>
</evidence>
<keyword evidence="8" id="KW-0031">Aminopeptidase</keyword>
<reference evidence="8 9" key="1">
    <citation type="submission" date="2019-08" db="EMBL/GenBank/DDBJ databases">
        <title>In-depth cultivation of the pig gut microbiome towards novel bacterial diversity and tailored functional studies.</title>
        <authorList>
            <person name="Wylensek D."/>
            <person name="Hitch T.C.A."/>
            <person name="Clavel T."/>
        </authorList>
    </citation>
    <scope>NUCLEOTIDE SEQUENCE [LARGE SCALE GENOMIC DNA]</scope>
    <source>
        <strain evidence="8 9">WCA-MUC-591-APC-4B</strain>
    </source>
</reference>
<dbReference type="Proteomes" id="UP000469424">
    <property type="component" value="Unassembled WGS sequence"/>
</dbReference>
<protein>
    <submittedName>
        <fullName evidence="8">Aminopeptidase P family protein</fullName>
    </submittedName>
</protein>
<accession>A0A6N7XKN6</accession>
<gene>
    <name evidence="8" type="ORF">FYJ65_03990</name>
</gene>
<keyword evidence="9" id="KW-1185">Reference proteome</keyword>
<dbReference type="InterPro" id="IPR050422">
    <property type="entry name" value="X-Pro_aminopeptidase_P"/>
</dbReference>
<evidence type="ECO:0000313" key="9">
    <source>
        <dbReference type="Proteomes" id="UP000469424"/>
    </source>
</evidence>